<sequence length="430" mass="48589">MIDQVSTALQPWINEAMKEEAPPAEEGAAGDLSTLSLDSDAELTFRASRVTGTRSIEVALAEIQIIQHNVYVQRKERSLPEDEVSVCSCKPPMDENEMGCLDDCLNRAALVECISGSCKCRDRCDNMRIQRGVMPSTQLIICGRKGLGMRLLEDVKAGSFVAEYMGEIVTEQEYYMRRVLYHHEKHRYMMVLSGGEVIDATRMGGWARFINHSCDPNCGVEKWDVNGEERCAIFALRDIVAGEELTFDYKFESFSKAEITECLCGALNCRKVIGMNNRAGKSSKTQKKNAEAAAPAEGPKLLDPVIGLKARPVQGAKKAEALMQRMARQRLLSSSDIRVLRRSHVMLERNLSWHMEDDFAHLALLPYFITKHPSVMKHTPELKHVPDFFNWRDLPNFPQKARRLSREAKVGRLRSITASLQARQQQQQQQ</sequence>
<feature type="domain" description="AWS" evidence="10">
    <location>
        <begin position="82"/>
        <end position="133"/>
    </location>
</feature>
<feature type="domain" description="Post-SET" evidence="9">
    <location>
        <begin position="258"/>
        <end position="274"/>
    </location>
</feature>
<dbReference type="PROSITE" id="PS51215">
    <property type="entry name" value="AWS"/>
    <property type="match status" value="1"/>
</dbReference>
<organism evidence="11 12">
    <name type="scientific">Phytophthora pseudosyringae</name>
    <dbReference type="NCBI Taxonomy" id="221518"/>
    <lineage>
        <taxon>Eukaryota</taxon>
        <taxon>Sar</taxon>
        <taxon>Stramenopiles</taxon>
        <taxon>Oomycota</taxon>
        <taxon>Peronosporomycetes</taxon>
        <taxon>Peronosporales</taxon>
        <taxon>Peronosporaceae</taxon>
        <taxon>Phytophthora</taxon>
    </lineage>
</organism>
<dbReference type="InterPro" id="IPR050777">
    <property type="entry name" value="SET2_Histone-Lys_MeTrsfase"/>
</dbReference>
<dbReference type="AlphaFoldDB" id="A0A8T1WGT1"/>
<dbReference type="PROSITE" id="PS50868">
    <property type="entry name" value="POST_SET"/>
    <property type="match status" value="1"/>
</dbReference>
<keyword evidence="6" id="KW-0949">S-adenosyl-L-methionine</keyword>
<evidence type="ECO:0000256" key="2">
    <source>
        <dbReference type="ARBA" id="ARBA00004286"/>
    </source>
</evidence>
<feature type="domain" description="SET" evidence="8">
    <location>
        <begin position="135"/>
        <end position="250"/>
    </location>
</feature>
<evidence type="ECO:0000259" key="10">
    <source>
        <dbReference type="PROSITE" id="PS51215"/>
    </source>
</evidence>
<evidence type="ECO:0000256" key="7">
    <source>
        <dbReference type="ARBA" id="ARBA00023242"/>
    </source>
</evidence>
<keyword evidence="12" id="KW-1185">Reference proteome</keyword>
<keyword evidence="3" id="KW-0158">Chromosome</keyword>
<gene>
    <name evidence="11" type="primary">ASH1L_2</name>
    <name evidence="11" type="ORF">PHYPSEUDO_005289</name>
</gene>
<reference evidence="11" key="1">
    <citation type="submission" date="2021-02" db="EMBL/GenBank/DDBJ databases">
        <authorList>
            <person name="Palmer J.M."/>
        </authorList>
    </citation>
    <scope>NUCLEOTIDE SEQUENCE</scope>
    <source>
        <strain evidence="11">SCRP734</strain>
    </source>
</reference>
<evidence type="ECO:0000313" key="11">
    <source>
        <dbReference type="EMBL" id="KAG7391340.1"/>
    </source>
</evidence>
<dbReference type="PROSITE" id="PS50280">
    <property type="entry name" value="SET"/>
    <property type="match status" value="1"/>
</dbReference>
<keyword evidence="5" id="KW-0808">Transferase</keyword>
<dbReference type="OrthoDB" id="156855at2759"/>
<dbReference type="PANTHER" id="PTHR22884">
    <property type="entry name" value="SET DOMAIN PROTEINS"/>
    <property type="match status" value="1"/>
</dbReference>
<dbReference type="GO" id="GO:0005634">
    <property type="term" value="C:nucleus"/>
    <property type="evidence" value="ECO:0007669"/>
    <property type="project" value="UniProtKB-SubCell"/>
</dbReference>
<dbReference type="SMART" id="SM00317">
    <property type="entry name" value="SET"/>
    <property type="match status" value="1"/>
</dbReference>
<proteinExistence type="predicted"/>
<dbReference type="SMART" id="SM00570">
    <property type="entry name" value="AWS"/>
    <property type="match status" value="1"/>
</dbReference>
<evidence type="ECO:0000256" key="3">
    <source>
        <dbReference type="ARBA" id="ARBA00022454"/>
    </source>
</evidence>
<keyword evidence="4" id="KW-0489">Methyltransferase</keyword>
<dbReference type="EMBL" id="JAGDFM010000022">
    <property type="protein sequence ID" value="KAG7391340.1"/>
    <property type="molecule type" value="Genomic_DNA"/>
</dbReference>
<comment type="caution">
    <text evidence="11">The sequence shown here is derived from an EMBL/GenBank/DDBJ whole genome shotgun (WGS) entry which is preliminary data.</text>
</comment>
<dbReference type="GO" id="GO:0032259">
    <property type="term" value="P:methylation"/>
    <property type="evidence" value="ECO:0007669"/>
    <property type="project" value="UniProtKB-KW"/>
</dbReference>
<accession>A0A8T1WGT1</accession>
<dbReference type="Proteomes" id="UP000694044">
    <property type="component" value="Unassembled WGS sequence"/>
</dbReference>
<evidence type="ECO:0000256" key="4">
    <source>
        <dbReference type="ARBA" id="ARBA00022603"/>
    </source>
</evidence>
<evidence type="ECO:0000313" key="12">
    <source>
        <dbReference type="Proteomes" id="UP000694044"/>
    </source>
</evidence>
<evidence type="ECO:0000256" key="5">
    <source>
        <dbReference type="ARBA" id="ARBA00022679"/>
    </source>
</evidence>
<dbReference type="InterPro" id="IPR003616">
    <property type="entry name" value="Post-SET_dom"/>
</dbReference>
<name>A0A8T1WGT1_9STRA</name>
<evidence type="ECO:0000259" key="8">
    <source>
        <dbReference type="PROSITE" id="PS50280"/>
    </source>
</evidence>
<dbReference type="Pfam" id="PF00856">
    <property type="entry name" value="SET"/>
    <property type="match status" value="1"/>
</dbReference>
<dbReference type="GO" id="GO:0042054">
    <property type="term" value="F:histone methyltransferase activity"/>
    <property type="evidence" value="ECO:0007669"/>
    <property type="project" value="InterPro"/>
</dbReference>
<dbReference type="Pfam" id="PF17907">
    <property type="entry name" value="AWS"/>
    <property type="match status" value="1"/>
</dbReference>
<protein>
    <submittedName>
        <fullName evidence="11">Histone-Lysine N-Methyltransferase ash1l</fullName>
    </submittedName>
</protein>
<evidence type="ECO:0000256" key="6">
    <source>
        <dbReference type="ARBA" id="ARBA00022691"/>
    </source>
</evidence>
<evidence type="ECO:0000259" key="9">
    <source>
        <dbReference type="PROSITE" id="PS50868"/>
    </source>
</evidence>
<dbReference type="InterPro" id="IPR006560">
    <property type="entry name" value="AWS_dom"/>
</dbReference>
<dbReference type="InterPro" id="IPR001214">
    <property type="entry name" value="SET_dom"/>
</dbReference>
<keyword evidence="7" id="KW-0539">Nucleus</keyword>
<comment type="subcellular location">
    <subcellularLocation>
        <location evidence="2">Chromosome</location>
    </subcellularLocation>
    <subcellularLocation>
        <location evidence="1">Nucleus</location>
    </subcellularLocation>
</comment>
<dbReference type="GO" id="GO:0005694">
    <property type="term" value="C:chromosome"/>
    <property type="evidence" value="ECO:0007669"/>
    <property type="project" value="UniProtKB-SubCell"/>
</dbReference>
<evidence type="ECO:0000256" key="1">
    <source>
        <dbReference type="ARBA" id="ARBA00004123"/>
    </source>
</evidence>